<protein>
    <submittedName>
        <fullName evidence="1">Uncharacterized protein</fullName>
    </submittedName>
</protein>
<dbReference type="Proteomes" id="UP001460270">
    <property type="component" value="Unassembled WGS sequence"/>
</dbReference>
<dbReference type="Gene3D" id="1.20.1250.10">
    <property type="match status" value="1"/>
</dbReference>
<name>A0AAW0PSZ7_9GOBI</name>
<sequence>MYSVTVGGKMTVCRKLCDINMLVMFWIYCQNDVSTEENSAHLYRLILILVEIQVTPVFSAPSSHRPQTRQMDLTLSTLRLLKQQVVDLFEAYNTRHGPRNPSVPTEVPDANVSGATVEERLQNIYSKAMLFRLHVHQSILETRVVAVPSAPPPLDVEGRHDSSHSAKKILNTGLSCKPKHLASLTKRQVEISLAQFDEANGKHLGTWLPGFPDLTVKQNAPVVGAKVQCSLLFLTQGLERILEDQNNLNPEDVSLRRALKESFSRVGMLAVCLQGVLGGKCSAPPAPLTCHLPLLRGNSGATLS</sequence>
<gene>
    <name evidence="1" type="ORF">WMY93_004737</name>
</gene>
<accession>A0AAW0PSZ7</accession>
<proteinExistence type="predicted"/>
<evidence type="ECO:0000313" key="1">
    <source>
        <dbReference type="EMBL" id="KAK7933841.1"/>
    </source>
</evidence>
<evidence type="ECO:0000313" key="2">
    <source>
        <dbReference type="Proteomes" id="UP001460270"/>
    </source>
</evidence>
<dbReference type="SUPFAM" id="SSF47266">
    <property type="entry name" value="4-helical cytokines"/>
    <property type="match status" value="1"/>
</dbReference>
<dbReference type="InterPro" id="IPR009079">
    <property type="entry name" value="4_helix_cytokine-like_core"/>
</dbReference>
<dbReference type="EMBL" id="JBBPFD010000003">
    <property type="protein sequence ID" value="KAK7933841.1"/>
    <property type="molecule type" value="Genomic_DNA"/>
</dbReference>
<comment type="caution">
    <text evidence="1">The sequence shown here is derived from an EMBL/GenBank/DDBJ whole genome shotgun (WGS) entry which is preliminary data.</text>
</comment>
<reference evidence="2" key="1">
    <citation type="submission" date="2024-04" db="EMBL/GenBank/DDBJ databases">
        <title>Salinicola lusitanus LLJ914,a marine bacterium isolated from the Okinawa Trough.</title>
        <authorList>
            <person name="Li J."/>
        </authorList>
    </citation>
    <scope>NUCLEOTIDE SEQUENCE [LARGE SCALE GENOMIC DNA]</scope>
</reference>
<organism evidence="1 2">
    <name type="scientific">Mugilogobius chulae</name>
    <name type="common">yellowstripe goby</name>
    <dbReference type="NCBI Taxonomy" id="88201"/>
    <lineage>
        <taxon>Eukaryota</taxon>
        <taxon>Metazoa</taxon>
        <taxon>Chordata</taxon>
        <taxon>Craniata</taxon>
        <taxon>Vertebrata</taxon>
        <taxon>Euteleostomi</taxon>
        <taxon>Actinopterygii</taxon>
        <taxon>Neopterygii</taxon>
        <taxon>Teleostei</taxon>
        <taxon>Neoteleostei</taxon>
        <taxon>Acanthomorphata</taxon>
        <taxon>Gobiaria</taxon>
        <taxon>Gobiiformes</taxon>
        <taxon>Gobioidei</taxon>
        <taxon>Gobiidae</taxon>
        <taxon>Gobionellinae</taxon>
        <taxon>Mugilogobius</taxon>
    </lineage>
</organism>
<dbReference type="AlphaFoldDB" id="A0AAW0PSZ7"/>
<keyword evidence="2" id="KW-1185">Reference proteome</keyword>